<keyword evidence="1" id="KW-0472">Membrane</keyword>
<keyword evidence="3" id="KW-1185">Reference proteome</keyword>
<keyword evidence="1" id="KW-0812">Transmembrane</keyword>
<reference evidence="3" key="1">
    <citation type="submission" date="2017-02" db="EMBL/GenBank/DDBJ databases">
        <title>Pseudomonas floridae sp. nov., a novel pathogenic bacterial species isolated from tomato.</title>
        <authorList>
            <person name="Timilsina S."/>
            <person name="Vallad G.E."/>
            <person name="Jones J.B."/>
        </authorList>
    </citation>
    <scope>NUCLEOTIDE SEQUENCE [LARGE SCALE GENOMIC DNA]</scope>
    <source>
        <strain evidence="3">GEV388</strain>
    </source>
</reference>
<feature type="transmembrane region" description="Helical" evidence="1">
    <location>
        <begin position="48"/>
        <end position="68"/>
    </location>
</feature>
<keyword evidence="1" id="KW-1133">Transmembrane helix</keyword>
<dbReference type="STRING" id="1958950.BZK31_05125"/>
<sequence>MGLLRALMKNSVGSYDPVDFVTRMQSFAFFHVLFFVRSGGLMDPRLAGLSFLLTLAWTGTVVLVMWFFS</sequence>
<proteinExistence type="predicted"/>
<evidence type="ECO:0000313" key="2">
    <source>
        <dbReference type="EMBL" id="ORC60824.1"/>
    </source>
</evidence>
<name>A0A1X0N9Z8_9PSED</name>
<evidence type="ECO:0000313" key="3">
    <source>
        <dbReference type="Proteomes" id="UP000192815"/>
    </source>
</evidence>
<protein>
    <submittedName>
        <fullName evidence="2">Uncharacterized protein</fullName>
    </submittedName>
</protein>
<dbReference type="AlphaFoldDB" id="A0A1X0N9Z8"/>
<dbReference type="Proteomes" id="UP000192815">
    <property type="component" value="Unassembled WGS sequence"/>
</dbReference>
<feature type="transmembrane region" description="Helical" evidence="1">
    <location>
        <begin position="20"/>
        <end position="36"/>
    </location>
</feature>
<organism evidence="2 3">
    <name type="scientific">Pseudomonas floridensis</name>
    <dbReference type="NCBI Taxonomy" id="1958950"/>
    <lineage>
        <taxon>Bacteria</taxon>
        <taxon>Pseudomonadati</taxon>
        <taxon>Pseudomonadota</taxon>
        <taxon>Gammaproteobacteria</taxon>
        <taxon>Pseudomonadales</taxon>
        <taxon>Pseudomonadaceae</taxon>
        <taxon>Pseudomonas</taxon>
    </lineage>
</organism>
<evidence type="ECO:0000256" key="1">
    <source>
        <dbReference type="SAM" id="Phobius"/>
    </source>
</evidence>
<accession>A0A1X0N9Z8</accession>
<comment type="caution">
    <text evidence="2">The sequence shown here is derived from an EMBL/GenBank/DDBJ whole genome shotgun (WGS) entry which is preliminary data.</text>
</comment>
<gene>
    <name evidence="2" type="ORF">BZK31_05125</name>
</gene>
<dbReference type="EMBL" id="MUIO01000015">
    <property type="protein sequence ID" value="ORC60824.1"/>
    <property type="molecule type" value="Genomic_DNA"/>
</dbReference>